<feature type="signal peptide" evidence="6">
    <location>
        <begin position="1"/>
        <end position="21"/>
    </location>
</feature>
<evidence type="ECO:0000256" key="5">
    <source>
        <dbReference type="ARBA" id="ARBA00023180"/>
    </source>
</evidence>
<dbReference type="Pfam" id="PF01607">
    <property type="entry name" value="CBM_14"/>
    <property type="match status" value="1"/>
</dbReference>
<dbReference type="AlphaFoldDB" id="A0A1M7LJ39"/>
<dbReference type="InterPro" id="IPR002557">
    <property type="entry name" value="Chitin-bd_dom"/>
</dbReference>
<dbReference type="InterPro" id="IPR036508">
    <property type="entry name" value="Chitin-bd_dom_sf"/>
</dbReference>
<evidence type="ECO:0000313" key="9">
    <source>
        <dbReference type="Proteomes" id="UP000184420"/>
    </source>
</evidence>
<name>A0A1M7LJ39_9BACT</name>
<dbReference type="RefSeq" id="WP_073086539.1">
    <property type="nucleotide sequence ID" value="NZ_FRBL01000011.1"/>
</dbReference>
<evidence type="ECO:0000256" key="6">
    <source>
        <dbReference type="SAM" id="SignalP"/>
    </source>
</evidence>
<dbReference type="GO" id="GO:0005576">
    <property type="term" value="C:extracellular region"/>
    <property type="evidence" value="ECO:0007669"/>
    <property type="project" value="InterPro"/>
</dbReference>
<organism evidence="8 9">
    <name type="scientific">Chitinophaga jiangningensis</name>
    <dbReference type="NCBI Taxonomy" id="1419482"/>
    <lineage>
        <taxon>Bacteria</taxon>
        <taxon>Pseudomonadati</taxon>
        <taxon>Bacteroidota</taxon>
        <taxon>Chitinophagia</taxon>
        <taxon>Chitinophagales</taxon>
        <taxon>Chitinophagaceae</taxon>
        <taxon>Chitinophaga</taxon>
    </lineage>
</organism>
<reference evidence="8 9" key="1">
    <citation type="submission" date="2016-11" db="EMBL/GenBank/DDBJ databases">
        <authorList>
            <person name="Jaros S."/>
            <person name="Januszkiewicz K."/>
            <person name="Wedrychowicz H."/>
        </authorList>
    </citation>
    <scope>NUCLEOTIDE SEQUENCE [LARGE SCALE GENOMIC DNA]</scope>
    <source>
        <strain evidence="8 9">DSM 27406</strain>
    </source>
</reference>
<dbReference type="SUPFAM" id="SSF57625">
    <property type="entry name" value="Invertebrate chitin-binding proteins"/>
    <property type="match status" value="1"/>
</dbReference>
<keyword evidence="2 6" id="KW-0732">Signal</keyword>
<gene>
    <name evidence="8" type="ORF">SAMN05444266_1113</name>
</gene>
<dbReference type="GO" id="GO:0008061">
    <property type="term" value="F:chitin binding"/>
    <property type="evidence" value="ECO:0007669"/>
    <property type="project" value="UniProtKB-KW"/>
</dbReference>
<evidence type="ECO:0000256" key="1">
    <source>
        <dbReference type="ARBA" id="ARBA00022669"/>
    </source>
</evidence>
<feature type="chain" id="PRO_5013155988" evidence="6">
    <location>
        <begin position="22"/>
        <end position="86"/>
    </location>
</feature>
<dbReference type="PANTHER" id="PTHR23301:SF0">
    <property type="entry name" value="CHITIN-BINDING TYPE-2 DOMAIN-CONTAINING PROTEIN-RELATED"/>
    <property type="match status" value="1"/>
</dbReference>
<protein>
    <submittedName>
        <fullName evidence="8">Chitin binding Peritrophin-A domain-containing protein</fullName>
    </submittedName>
</protein>
<feature type="domain" description="Chitin-binding type-2" evidence="7">
    <location>
        <begin position="27"/>
        <end position="86"/>
    </location>
</feature>
<evidence type="ECO:0000313" key="8">
    <source>
        <dbReference type="EMBL" id="SHM78163.1"/>
    </source>
</evidence>
<evidence type="ECO:0000256" key="4">
    <source>
        <dbReference type="ARBA" id="ARBA00023157"/>
    </source>
</evidence>
<dbReference type="Gene3D" id="2.170.140.10">
    <property type="entry name" value="Chitin binding domain"/>
    <property type="match status" value="1"/>
</dbReference>
<dbReference type="EMBL" id="FRBL01000011">
    <property type="protein sequence ID" value="SHM78163.1"/>
    <property type="molecule type" value="Genomic_DNA"/>
</dbReference>
<dbReference type="STRING" id="1419482.SAMN05444266_1113"/>
<accession>A0A1M7LJ39</accession>
<evidence type="ECO:0000256" key="3">
    <source>
        <dbReference type="ARBA" id="ARBA00022737"/>
    </source>
</evidence>
<evidence type="ECO:0000256" key="2">
    <source>
        <dbReference type="ARBA" id="ARBA00022729"/>
    </source>
</evidence>
<dbReference type="Proteomes" id="UP000184420">
    <property type="component" value="Unassembled WGS sequence"/>
</dbReference>
<dbReference type="PROSITE" id="PS50940">
    <property type="entry name" value="CHIT_BIND_II"/>
    <property type="match status" value="1"/>
</dbReference>
<dbReference type="PANTHER" id="PTHR23301">
    <property type="entry name" value="CHITIN BINDING PERITROPHIN-A"/>
    <property type="match status" value="1"/>
</dbReference>
<keyword evidence="5" id="KW-0325">Glycoprotein</keyword>
<proteinExistence type="predicted"/>
<keyword evidence="1" id="KW-0147">Chitin-binding</keyword>
<evidence type="ECO:0000259" key="7">
    <source>
        <dbReference type="PROSITE" id="PS50940"/>
    </source>
</evidence>
<keyword evidence="4" id="KW-1015">Disulfide bond</keyword>
<keyword evidence="3" id="KW-0677">Repeat</keyword>
<keyword evidence="9" id="KW-1185">Reference proteome</keyword>
<dbReference type="SMART" id="SM00494">
    <property type="entry name" value="ChtBD2"/>
    <property type="match status" value="1"/>
</dbReference>
<dbReference type="InterPro" id="IPR051940">
    <property type="entry name" value="Chitin_bind-dev_reg"/>
</dbReference>
<sequence length="86" mass="9471">MKKKIAMFVAGIAFIASAAIAQVPFNPDYCAQNHLAAGVYPHPSSYPNFYVCTEEGYTLLGQCPAGLWFNPTLKVCDWPWEVETGI</sequence>
<dbReference type="OrthoDB" id="4304345at2"/>